<dbReference type="EMBL" id="CP009621">
    <property type="protein sequence ID" value="AKD05157.1"/>
    <property type="molecule type" value="Genomic_DNA"/>
</dbReference>
<feature type="domain" description="FecR protein" evidence="2">
    <location>
        <begin position="132"/>
        <end position="227"/>
    </location>
</feature>
<keyword evidence="1" id="KW-0812">Transmembrane</keyword>
<feature type="transmembrane region" description="Helical" evidence="1">
    <location>
        <begin position="104"/>
        <end position="124"/>
    </location>
</feature>
<gene>
    <name evidence="4" type="ORF">PKOR_21380</name>
</gene>
<keyword evidence="1" id="KW-0472">Membrane</keyword>
<evidence type="ECO:0000259" key="3">
    <source>
        <dbReference type="Pfam" id="PF16344"/>
    </source>
</evidence>
<evidence type="ECO:0008006" key="6">
    <source>
        <dbReference type="Google" id="ProtNLM"/>
    </source>
</evidence>
<keyword evidence="1" id="KW-1133">Transmembrane helix</keyword>
<feature type="domain" description="Protein FecR C-terminal" evidence="3">
    <location>
        <begin position="273"/>
        <end position="341"/>
    </location>
</feature>
<name>A0A0E3UYI7_9BACT</name>
<evidence type="ECO:0000256" key="1">
    <source>
        <dbReference type="SAM" id="Phobius"/>
    </source>
</evidence>
<evidence type="ECO:0000313" key="5">
    <source>
        <dbReference type="Proteomes" id="UP000033109"/>
    </source>
</evidence>
<dbReference type="STRING" id="400092.PKOR_21380"/>
<dbReference type="AlphaFoldDB" id="A0A0E3UYI7"/>
<dbReference type="Gene3D" id="3.55.50.30">
    <property type="match status" value="1"/>
</dbReference>
<proteinExistence type="predicted"/>
<dbReference type="GO" id="GO:0016989">
    <property type="term" value="F:sigma factor antagonist activity"/>
    <property type="evidence" value="ECO:0007669"/>
    <property type="project" value="TreeGrafter"/>
</dbReference>
<dbReference type="PANTHER" id="PTHR30273">
    <property type="entry name" value="PERIPLASMIC SIGNAL SENSOR AND SIGMA FACTOR ACTIVATOR FECR-RELATED"/>
    <property type="match status" value="1"/>
</dbReference>
<dbReference type="RefSeq" id="WP_046313402.1">
    <property type="nucleotide sequence ID" value="NZ_CBCSCY010000021.1"/>
</dbReference>
<protein>
    <recommendedName>
        <fullName evidence="6">FecR protein domain-containing protein</fullName>
    </recommendedName>
</protein>
<dbReference type="Pfam" id="PF04773">
    <property type="entry name" value="FecR"/>
    <property type="match status" value="1"/>
</dbReference>
<dbReference type="PANTHER" id="PTHR30273:SF2">
    <property type="entry name" value="PROTEIN FECR"/>
    <property type="match status" value="1"/>
</dbReference>
<evidence type="ECO:0000313" key="4">
    <source>
        <dbReference type="EMBL" id="AKD05157.1"/>
    </source>
</evidence>
<dbReference type="InterPro" id="IPR006860">
    <property type="entry name" value="FecR"/>
</dbReference>
<organism evidence="4 5">
    <name type="scientific">Pontibacter korlensis</name>
    <dbReference type="NCBI Taxonomy" id="400092"/>
    <lineage>
        <taxon>Bacteria</taxon>
        <taxon>Pseudomonadati</taxon>
        <taxon>Bacteroidota</taxon>
        <taxon>Cytophagia</taxon>
        <taxon>Cytophagales</taxon>
        <taxon>Hymenobacteraceae</taxon>
        <taxon>Pontibacter</taxon>
    </lineage>
</organism>
<accession>A0A0E3UYI7</accession>
<reference evidence="4 5" key="1">
    <citation type="journal article" date="2015" name="Sci. Rep.">
        <title>Unraveling adaptation of Pontibacter korlensis to radiation and infertility in desert through complete genome and comparative transcriptomic analysis.</title>
        <authorList>
            <person name="Dai J."/>
            <person name="Dai W."/>
            <person name="Qiu C."/>
            <person name="Yang Z."/>
            <person name="Zhang Y."/>
            <person name="Zhou M."/>
            <person name="Zhang L."/>
            <person name="Fang C."/>
            <person name="Gao Q."/>
            <person name="Yang Q."/>
            <person name="Li X."/>
            <person name="Wang Z."/>
            <person name="Wang Z."/>
            <person name="Jia Z."/>
            <person name="Chen X."/>
        </authorList>
    </citation>
    <scope>NUCLEOTIDE SEQUENCE [LARGE SCALE GENOMIC DNA]</scope>
    <source>
        <strain evidence="4 5">X14-1T</strain>
    </source>
</reference>
<keyword evidence="5" id="KW-1185">Reference proteome</keyword>
<dbReference type="PIRSF" id="PIRSF018266">
    <property type="entry name" value="FecR"/>
    <property type="match status" value="1"/>
</dbReference>
<dbReference type="KEGG" id="pko:PKOR_21380"/>
<dbReference type="Pfam" id="PF16344">
    <property type="entry name" value="FecR_C"/>
    <property type="match status" value="1"/>
</dbReference>
<dbReference type="OrthoDB" id="1523489at2"/>
<dbReference type="InterPro" id="IPR012373">
    <property type="entry name" value="Ferrdict_sens_TM"/>
</dbReference>
<dbReference type="Proteomes" id="UP000033109">
    <property type="component" value="Chromosome"/>
</dbReference>
<dbReference type="PATRIC" id="fig|400092.3.peg.4700"/>
<sequence>MKQSYYKTSDFTTDEDFIKWVQYPTAESDAFWQEFLEKHPSHRQAVQEAREMILHLSADNLHDANADLEEVWQHLHTAKQDYLANREAEEGQVAKVISISASRFGWTWAAAAAVILLVTGFFLYQQRTATVTYVAAAGERLHLRLPDSSSVVLNSDSKLILPAKWALDKDRIVKLEGQAFFSVTHKQNKQKFIVETASGLEVEVLGTEFSVFESDSLKRVILESGKVSLNLLHQGKTQRVEMVPGELVDIAAANVITKKKVQPELYNAWKSSKLTLENKTLKEISAILQHSYGYRVVVTDSSLMQQRITAYLDNNTPNHILSTLSGTLNVEIQKHNKNITISSN</sequence>
<evidence type="ECO:0000259" key="2">
    <source>
        <dbReference type="Pfam" id="PF04773"/>
    </source>
</evidence>
<dbReference type="HOGENOM" id="CLU_050192_2_1_10"/>
<dbReference type="Gene3D" id="2.60.120.1440">
    <property type="match status" value="1"/>
</dbReference>
<dbReference type="InterPro" id="IPR032508">
    <property type="entry name" value="FecR_C"/>
</dbReference>